<reference evidence="3" key="1">
    <citation type="submission" date="2017-02" db="UniProtKB">
        <authorList>
            <consortium name="WormBaseParasite"/>
        </authorList>
    </citation>
    <scope>IDENTIFICATION</scope>
</reference>
<evidence type="ECO:0000313" key="2">
    <source>
        <dbReference type="Proteomes" id="UP000282613"/>
    </source>
</evidence>
<accession>A0A0R3VSJ9</accession>
<dbReference type="EMBL" id="UYRS01000014">
    <property type="protein sequence ID" value="VDK20321.1"/>
    <property type="molecule type" value="Genomic_DNA"/>
</dbReference>
<proteinExistence type="predicted"/>
<gene>
    <name evidence="1" type="ORF">TASK_LOCUS146</name>
</gene>
<keyword evidence="2" id="KW-1185">Reference proteome</keyword>
<sequence>MRCTTREAGRGAREGAEGYRDAYAFPYAIRTAQVDALALARTRCETVVPFFLAPSLSLRHPARLLSRCLPLPCPVSRATSTAVSVGAANASVYA</sequence>
<organism evidence="3">
    <name type="scientific">Taenia asiatica</name>
    <name type="common">Asian tapeworm</name>
    <dbReference type="NCBI Taxonomy" id="60517"/>
    <lineage>
        <taxon>Eukaryota</taxon>
        <taxon>Metazoa</taxon>
        <taxon>Spiralia</taxon>
        <taxon>Lophotrochozoa</taxon>
        <taxon>Platyhelminthes</taxon>
        <taxon>Cestoda</taxon>
        <taxon>Eucestoda</taxon>
        <taxon>Cyclophyllidea</taxon>
        <taxon>Taeniidae</taxon>
        <taxon>Taenia</taxon>
    </lineage>
</organism>
<dbReference type="Proteomes" id="UP000282613">
    <property type="component" value="Unassembled WGS sequence"/>
</dbReference>
<name>A0A0R3VSJ9_TAEAS</name>
<protein>
    <submittedName>
        <fullName evidence="3">DUF5753 domain-containing protein</fullName>
    </submittedName>
</protein>
<evidence type="ECO:0000313" key="3">
    <source>
        <dbReference type="WBParaSite" id="TASK_0000014501-mRNA-1"/>
    </source>
</evidence>
<dbReference type="AlphaFoldDB" id="A0A0R3VSJ9"/>
<reference evidence="1 2" key="2">
    <citation type="submission" date="2018-11" db="EMBL/GenBank/DDBJ databases">
        <authorList>
            <consortium name="Pathogen Informatics"/>
        </authorList>
    </citation>
    <scope>NUCLEOTIDE SEQUENCE [LARGE SCALE GENOMIC DNA]</scope>
</reference>
<evidence type="ECO:0000313" key="1">
    <source>
        <dbReference type="EMBL" id="VDK20321.1"/>
    </source>
</evidence>
<dbReference type="WBParaSite" id="TASK_0000014501-mRNA-1">
    <property type="protein sequence ID" value="TASK_0000014501-mRNA-1"/>
    <property type="gene ID" value="TASK_0000014501"/>
</dbReference>